<accession>A0A1G9HVN8</accession>
<organism evidence="1 2">
    <name type="scientific">Catalinimonas alkaloidigena</name>
    <dbReference type="NCBI Taxonomy" id="1075417"/>
    <lineage>
        <taxon>Bacteria</taxon>
        <taxon>Pseudomonadati</taxon>
        <taxon>Bacteroidota</taxon>
        <taxon>Cytophagia</taxon>
        <taxon>Cytophagales</taxon>
        <taxon>Catalimonadaceae</taxon>
        <taxon>Catalinimonas</taxon>
    </lineage>
</organism>
<dbReference type="PANTHER" id="PTHR43422">
    <property type="entry name" value="THIAMINE THIAZOLE SYNTHASE"/>
    <property type="match status" value="1"/>
</dbReference>
<dbReference type="InterPro" id="IPR036188">
    <property type="entry name" value="FAD/NAD-bd_sf"/>
</dbReference>
<dbReference type="PANTHER" id="PTHR43422:SF3">
    <property type="entry name" value="THIAMINE THIAZOLE SYNTHASE"/>
    <property type="match status" value="1"/>
</dbReference>
<reference evidence="1 2" key="1">
    <citation type="submission" date="2016-10" db="EMBL/GenBank/DDBJ databases">
        <authorList>
            <person name="de Groot N.N."/>
        </authorList>
    </citation>
    <scope>NUCLEOTIDE SEQUENCE [LARGE SCALE GENOMIC DNA]</scope>
    <source>
        <strain evidence="1 2">DSM 25186</strain>
    </source>
</reference>
<keyword evidence="2" id="KW-1185">Reference proteome</keyword>
<dbReference type="Proteomes" id="UP000198510">
    <property type="component" value="Unassembled WGS sequence"/>
</dbReference>
<sequence length="475" mass="53088">MEEMTELTQNQSAIVIGASIAGLVTARVLSDHFTKVYLIERDSLSALPQSRKGQPQANHAHILLARGLELLQRYFPGLSAELNAEGATVGDPGHAMIWHTYGGYRAPFSLGKQVLFASRPFLEWKVRERVLPLKNLEVLSGYSAERLVPDLLQQQVMGVRVTSPSGETFTWKADLIVDASGRGSRSGKWLEQIGYAAPQEVKVRCGTGYTTRVYRRQPKTSGLPSWIASTPHAPVERRGGAAFPVEGDRWIVSLFGWHGDHAPCQEEAFRAFARNLPTPELYSLVSRCEPLSDFFTHKFPYSLRRHYEKFDSFPQGYLVLGDAVCSFNPIYGQGMTSALLQAATLDELLQERQGDLWNIAEPYFQRIAKLIDIPWQTAVGEDFRYPQATGPRRWGTGLINAYLSWVHRATHTDPLVSKTLAEVLNLLAPPARLLTPRMVGRVLRNLMRPARLRPSAHRSTLPTLEPISHSSLVKA</sequence>
<dbReference type="AlphaFoldDB" id="A0A1G9HVN8"/>
<name>A0A1G9HVN8_9BACT</name>
<dbReference type="STRING" id="1075417.SAMN05421823_104556"/>
<evidence type="ECO:0000313" key="1">
    <source>
        <dbReference type="EMBL" id="SDL17067.1"/>
    </source>
</evidence>
<proteinExistence type="predicted"/>
<dbReference type="Gene3D" id="3.50.50.60">
    <property type="entry name" value="FAD/NAD(P)-binding domain"/>
    <property type="match status" value="1"/>
</dbReference>
<evidence type="ECO:0000313" key="2">
    <source>
        <dbReference type="Proteomes" id="UP000198510"/>
    </source>
</evidence>
<gene>
    <name evidence="1" type="ORF">SAMN05421823_104556</name>
</gene>
<protein>
    <submittedName>
        <fullName evidence="1">2-polyprenyl-6-methoxyphenol hydroxylase</fullName>
    </submittedName>
</protein>
<dbReference type="SUPFAM" id="SSF51905">
    <property type="entry name" value="FAD/NAD(P)-binding domain"/>
    <property type="match status" value="1"/>
</dbReference>
<dbReference type="EMBL" id="FNFO01000004">
    <property type="protein sequence ID" value="SDL17067.1"/>
    <property type="molecule type" value="Genomic_DNA"/>
</dbReference>